<dbReference type="EMBL" id="MU069830">
    <property type="protein sequence ID" value="KAF5833109.1"/>
    <property type="molecule type" value="Genomic_DNA"/>
</dbReference>
<comment type="caution">
    <text evidence="10">The sequence shown here is derived from an EMBL/GenBank/DDBJ whole genome shotgun (WGS) entry which is preliminary data.</text>
</comment>
<dbReference type="Gene3D" id="3.40.50.300">
    <property type="entry name" value="P-loop containing nucleotide triphosphate hydrolases"/>
    <property type="match status" value="2"/>
</dbReference>
<dbReference type="InterPro" id="IPR004273">
    <property type="entry name" value="Dynein_heavy_D6_P-loop"/>
</dbReference>
<evidence type="ECO:0000313" key="10">
    <source>
        <dbReference type="EMBL" id="KAF5833109.1"/>
    </source>
</evidence>
<sequence>MEVITKESAEADKVKQVVSTEEAAASAEAAKVKAIKDECEADLAEALPMLEAAIKALNTLSKNDIVEVKGMKSPPAGVKLVLEAVCIMKEVKPVRMKDAQSGRMVDDYWEASKRMLMEDDFLNSLKNYDKDNIDASIIKKIKPYIDNPDFVPEKIKNVSTAAYGLCSWVRAMEAYNRVLKVVEPKRQKLKEAEGEMEVVMSALRTKQAALKEVLDKLADLDADLQNKKNRKEQLESEVTLCTVKLDRAEKLISGLGGEKQRWTVAATNLGEQCAKLLGDVLLAAGQIAYLGPFTASYRIEVLSSWLETCREKGVPCSERFKLEAVLGDPVKVRQWNIWGLPKDDFSTDNGIAVDQGRRWPLCIDPQGLANKWIRGMEKENGLLVVKLTDANFLRTLENAIQFGKPVLMENVMETLDASLEPLLQKQTFKQGGNVCIKLGDAVVEYSEDFKFYITTKLRNPHYAPELCTKVALLNFMTTPEGLEDQLLGIAVAKERPDLEDEKNKLIIQGADNKRKLKEIEDEILRVLSTSQGNILEDENAVDILQSSKILSDEISEKQKISDETEAKIDEARAGYKPVTDLANIDPMYQYSLRWFIDLFMRAIRDSAPSDDLDVRLQALNQYFTFFLYTNVCRSLFEKDKLLFSFLLTTKLGINEQRVDPSEMRFLLTGGVAMGDLPHPNPSPDWISEKMWGELCRASDLSPESGKWTGLAQHISENLADWKAVYDSSEPHKCALPYPWHGVQVESVSLGQGQGPVAQRCIDVGAKEGHWVVLQNCHLAKSFLPTLELIVEQQLVEGKVHKDFRLWLTSYPSPIFPISILENGIKMTNEAPKGLRAGLLRTYMSDPISNPDFLNGCVKDHAFKRMLFGLAFFHSIVQERQKFGPMGWNIPYQFNENDLRISVRQLRMFLDEYPEIPYATLTYTAGECNYGGKVTDAHDRHTLMTILATYYTPAIVNDKNYKFSPSGIYYAPPPQEHAGYIEFINSLPLTSAPEVYGLHDNADIVKDLQETGLLLDSVMLTQSRDQSGGGGKSFETVVAEVAADVLERLPVNFDVEAVESRYTQDYFNSMNTVLVQELNRFNNLLTVIRSTLINLGKAVKGLALMSAELDQVGRALFDGKVPGTWLKKSFPSLKPLGPYVKEVLERVVFFQDWVDQGPPTVYWLSGFFFTQAFLTGSKQNFARKFKIPIDHIDFDFDIRDKDGDCSEPPSDGVYCRGLFLEGARWSHAEHQLAESEPKVLYTAMPIIWMVPQEVSKFKVYNNYNCPLYKTSERRGILSTTGHSTNFVLDVRLPSGQDPAHWTKRGVALLTSLND</sequence>
<dbReference type="Gene3D" id="1.10.8.720">
    <property type="entry name" value="Region D6 of dynein motor"/>
    <property type="match status" value="1"/>
</dbReference>
<organism evidence="10 11">
    <name type="scientific">Dunaliella salina</name>
    <name type="common">Green alga</name>
    <name type="synonym">Protococcus salinus</name>
    <dbReference type="NCBI Taxonomy" id="3046"/>
    <lineage>
        <taxon>Eukaryota</taxon>
        <taxon>Viridiplantae</taxon>
        <taxon>Chlorophyta</taxon>
        <taxon>core chlorophytes</taxon>
        <taxon>Chlorophyceae</taxon>
        <taxon>CS clade</taxon>
        <taxon>Chlamydomonadales</taxon>
        <taxon>Dunaliellaceae</taxon>
        <taxon>Dunaliella</taxon>
    </lineage>
</organism>
<keyword evidence="4" id="KW-0175">Coiled coil</keyword>
<reference evidence="10" key="1">
    <citation type="submission" date="2017-08" db="EMBL/GenBank/DDBJ databases">
        <authorList>
            <person name="Polle J.E."/>
            <person name="Barry K."/>
            <person name="Cushman J."/>
            <person name="Schmutz J."/>
            <person name="Tran D."/>
            <person name="Hathwaick L.T."/>
            <person name="Yim W.C."/>
            <person name="Jenkins J."/>
            <person name="Mckie-Krisberg Z.M."/>
            <person name="Prochnik S."/>
            <person name="Lindquist E."/>
            <person name="Dockter R.B."/>
            <person name="Adam C."/>
            <person name="Molina H."/>
            <person name="Bunkerborg J."/>
            <person name="Jin E."/>
            <person name="Buchheim M."/>
            <person name="Magnuson J."/>
        </authorList>
    </citation>
    <scope>NUCLEOTIDE SEQUENCE</scope>
    <source>
        <strain evidence="10">CCAP 19/18</strain>
    </source>
</reference>
<dbReference type="PANTHER" id="PTHR22878:SF70">
    <property type="entry name" value="DYNEIN HEAVY CHAIN 2, AXONEMAL"/>
    <property type="match status" value="1"/>
</dbReference>
<dbReference type="Pfam" id="PF18199">
    <property type="entry name" value="Dynein_C"/>
    <property type="match status" value="1"/>
</dbReference>
<dbReference type="Gene3D" id="6.10.140.1060">
    <property type="match status" value="1"/>
</dbReference>
<dbReference type="Pfam" id="PF03028">
    <property type="entry name" value="Dynein_heavy"/>
    <property type="match status" value="1"/>
</dbReference>
<dbReference type="Pfam" id="PF18198">
    <property type="entry name" value="AAA_lid_11"/>
    <property type="match status" value="1"/>
</dbReference>
<dbReference type="InterPro" id="IPR035706">
    <property type="entry name" value="AAA_9"/>
</dbReference>
<dbReference type="InterPro" id="IPR041228">
    <property type="entry name" value="Dynein_C"/>
</dbReference>
<dbReference type="InterPro" id="IPR041658">
    <property type="entry name" value="AAA_lid_11"/>
</dbReference>
<keyword evidence="11" id="KW-1185">Reference proteome</keyword>
<evidence type="ECO:0000259" key="6">
    <source>
        <dbReference type="Pfam" id="PF12777"/>
    </source>
</evidence>
<dbReference type="InterPro" id="IPR043160">
    <property type="entry name" value="Dynein_C_barrel"/>
</dbReference>
<evidence type="ECO:0000259" key="8">
    <source>
        <dbReference type="Pfam" id="PF18198"/>
    </source>
</evidence>
<comment type="subcellular location">
    <subcellularLocation>
        <location evidence="1">Cell projection</location>
        <location evidence="1">Cilium</location>
    </subcellularLocation>
</comment>
<keyword evidence="2" id="KW-0969">Cilium</keyword>
<evidence type="ECO:0000313" key="11">
    <source>
        <dbReference type="Proteomes" id="UP000815325"/>
    </source>
</evidence>
<feature type="domain" description="Dynein heavy chain region D6 P-loop" evidence="5">
    <location>
        <begin position="743"/>
        <end position="827"/>
    </location>
</feature>
<feature type="coiled-coil region" evidence="4">
    <location>
        <begin position="203"/>
        <end position="251"/>
    </location>
</feature>
<evidence type="ECO:0000259" key="5">
    <source>
        <dbReference type="Pfam" id="PF03028"/>
    </source>
</evidence>
<dbReference type="InterPro" id="IPR024743">
    <property type="entry name" value="Dynein_HC_stalk"/>
</dbReference>
<dbReference type="InterPro" id="IPR042219">
    <property type="entry name" value="AAA_lid_11_sf"/>
</dbReference>
<dbReference type="Pfam" id="PF12777">
    <property type="entry name" value="MT"/>
    <property type="match status" value="1"/>
</dbReference>
<dbReference type="InterPro" id="IPR026983">
    <property type="entry name" value="DHC"/>
</dbReference>
<gene>
    <name evidence="10" type="ORF">DUNSADRAFT_10690</name>
</gene>
<dbReference type="Proteomes" id="UP000815325">
    <property type="component" value="Unassembled WGS sequence"/>
</dbReference>
<evidence type="ECO:0000256" key="1">
    <source>
        <dbReference type="ARBA" id="ARBA00004138"/>
    </source>
</evidence>
<dbReference type="Gene3D" id="1.20.920.20">
    <property type="match status" value="1"/>
</dbReference>
<protein>
    <submittedName>
        <fullName evidence="10">Dynein heavy chain and region D6 of dynein motor-domain-containing protein</fullName>
    </submittedName>
</protein>
<dbReference type="PANTHER" id="PTHR22878">
    <property type="entry name" value="DYNEIN HEAVY CHAIN 6, AXONEMAL-LIKE-RELATED"/>
    <property type="match status" value="1"/>
</dbReference>
<dbReference type="InterPro" id="IPR027417">
    <property type="entry name" value="P-loop_NTPase"/>
</dbReference>
<feature type="domain" description="Dynein heavy chain ATP-binding dynein motor region" evidence="7">
    <location>
        <begin position="333"/>
        <end position="554"/>
    </location>
</feature>
<dbReference type="Gene3D" id="1.10.8.1220">
    <property type="match status" value="1"/>
</dbReference>
<feature type="domain" description="Dynein heavy chain C-terminal" evidence="9">
    <location>
        <begin position="1008"/>
        <end position="1309"/>
    </location>
</feature>
<keyword evidence="3" id="KW-0966">Cell projection</keyword>
<dbReference type="Gene3D" id="1.20.1270.280">
    <property type="match status" value="1"/>
</dbReference>
<feature type="domain" description="Dynein heavy chain coiled coil stalk" evidence="6">
    <location>
        <begin position="3"/>
        <end position="303"/>
    </location>
</feature>
<dbReference type="Gene3D" id="3.10.490.20">
    <property type="match status" value="1"/>
</dbReference>
<evidence type="ECO:0000256" key="2">
    <source>
        <dbReference type="ARBA" id="ARBA00023069"/>
    </source>
</evidence>
<feature type="domain" description="Dynein heavy chain AAA lid" evidence="8">
    <location>
        <begin position="862"/>
        <end position="1001"/>
    </location>
</feature>
<evidence type="ECO:0000259" key="9">
    <source>
        <dbReference type="Pfam" id="PF18199"/>
    </source>
</evidence>
<evidence type="ECO:0000256" key="4">
    <source>
        <dbReference type="SAM" id="Coils"/>
    </source>
</evidence>
<evidence type="ECO:0000256" key="3">
    <source>
        <dbReference type="ARBA" id="ARBA00023273"/>
    </source>
</evidence>
<name>A0ABQ7GEU2_DUNSA</name>
<proteinExistence type="predicted"/>
<accession>A0ABQ7GEU2</accession>
<evidence type="ECO:0000259" key="7">
    <source>
        <dbReference type="Pfam" id="PF12781"/>
    </source>
</evidence>
<dbReference type="Pfam" id="PF12781">
    <property type="entry name" value="AAA_9"/>
    <property type="match status" value="1"/>
</dbReference>